<comment type="pathway">
    <text evidence="3">Carbohydrate degradation; pentose phosphate pathway; D-ribose 5-phosphate from D-ribulose 5-phosphate (non-oxidative stage): step 1/1.</text>
</comment>
<dbReference type="GO" id="GO:0004751">
    <property type="term" value="F:ribose-5-phosphate isomerase activity"/>
    <property type="evidence" value="ECO:0007669"/>
    <property type="project" value="UniProtKB-UniRule"/>
</dbReference>
<dbReference type="HAMAP" id="MF_00170">
    <property type="entry name" value="Rib_5P_isom_A"/>
    <property type="match status" value="1"/>
</dbReference>
<dbReference type="Proteomes" id="UP000256708">
    <property type="component" value="Unassembled WGS sequence"/>
</dbReference>
<protein>
    <recommendedName>
        <fullName evidence="3">Ribose-5-phosphate isomerase A</fullName>
        <ecNumber evidence="3">5.3.1.6</ecNumber>
    </recommendedName>
    <alternativeName>
        <fullName evidence="3">Phosphoriboisomerase A</fullName>
        <shortName evidence="3">PRI</shortName>
    </alternativeName>
</protein>
<evidence type="ECO:0000256" key="2">
    <source>
        <dbReference type="ARBA" id="ARBA00023235"/>
    </source>
</evidence>
<dbReference type="InterPro" id="IPR020672">
    <property type="entry name" value="Ribose5P_isomerase_typA_subgr"/>
</dbReference>
<dbReference type="NCBIfam" id="NF001924">
    <property type="entry name" value="PRK00702.1"/>
    <property type="match status" value="1"/>
</dbReference>
<reference evidence="5" key="1">
    <citation type="submission" date="2018-08" db="EMBL/GenBank/DDBJ databases">
        <authorList>
            <person name="Liu Z.-W."/>
            <person name="Du Z.-J."/>
        </authorList>
    </citation>
    <scope>NUCLEOTIDE SEQUENCE [LARGE SCALE GENOMIC DNA]</scope>
    <source>
        <strain evidence="5">H4X</strain>
    </source>
</reference>
<keyword evidence="5" id="KW-1185">Reference proteome</keyword>
<comment type="function">
    <text evidence="3">Catalyzes the reversible conversion of ribose-5-phosphate to ribulose 5-phosphate.</text>
</comment>
<dbReference type="EMBL" id="QRGR01000014">
    <property type="protein sequence ID" value="RDV14565.1"/>
    <property type="molecule type" value="Genomic_DNA"/>
</dbReference>
<evidence type="ECO:0000313" key="4">
    <source>
        <dbReference type="EMBL" id="RDV14565.1"/>
    </source>
</evidence>
<comment type="catalytic activity">
    <reaction evidence="1 3">
        <text>aldehydo-D-ribose 5-phosphate = D-ribulose 5-phosphate</text>
        <dbReference type="Rhea" id="RHEA:14657"/>
        <dbReference type="ChEBI" id="CHEBI:58121"/>
        <dbReference type="ChEBI" id="CHEBI:58273"/>
        <dbReference type="EC" id="5.3.1.6"/>
    </reaction>
</comment>
<dbReference type="Pfam" id="PF06026">
    <property type="entry name" value="Rib_5-P_isom_A"/>
    <property type="match status" value="1"/>
</dbReference>
<dbReference type="GO" id="GO:0006014">
    <property type="term" value="P:D-ribose metabolic process"/>
    <property type="evidence" value="ECO:0007669"/>
    <property type="project" value="TreeGrafter"/>
</dbReference>
<dbReference type="InterPro" id="IPR004788">
    <property type="entry name" value="Ribose5P_isomerase_type_A"/>
</dbReference>
<dbReference type="EC" id="5.3.1.6" evidence="3"/>
<comment type="subunit">
    <text evidence="3">Homodimer.</text>
</comment>
<dbReference type="RefSeq" id="WP_115566244.1">
    <property type="nucleotide sequence ID" value="NZ_QRGR01000014.1"/>
</dbReference>
<proteinExistence type="inferred from homology"/>
<name>A0A3D8LAY6_9BACT</name>
<dbReference type="OrthoDB" id="5870696at2"/>
<feature type="binding site" evidence="3">
    <location>
        <begin position="25"/>
        <end position="28"/>
    </location>
    <ligand>
        <name>substrate</name>
    </ligand>
</feature>
<dbReference type="InterPro" id="IPR037171">
    <property type="entry name" value="NagB/RpiA_transferase-like"/>
</dbReference>
<feature type="binding site" evidence="3">
    <location>
        <position position="120"/>
    </location>
    <ligand>
        <name>substrate</name>
    </ligand>
</feature>
<feature type="binding site" evidence="3">
    <location>
        <begin position="93"/>
        <end position="96"/>
    </location>
    <ligand>
        <name>substrate</name>
    </ligand>
</feature>
<dbReference type="NCBIfam" id="TIGR00021">
    <property type="entry name" value="rpiA"/>
    <property type="match status" value="1"/>
</dbReference>
<evidence type="ECO:0000256" key="3">
    <source>
        <dbReference type="HAMAP-Rule" id="MF_00170"/>
    </source>
</evidence>
<dbReference type="AlphaFoldDB" id="A0A3D8LAY6"/>
<dbReference type="FunFam" id="3.40.50.1360:FF:000001">
    <property type="entry name" value="Ribose-5-phosphate isomerase A"/>
    <property type="match status" value="1"/>
</dbReference>
<gene>
    <name evidence="3" type="primary">rpiA</name>
    <name evidence="4" type="ORF">DXT99_14285</name>
</gene>
<dbReference type="SUPFAM" id="SSF100950">
    <property type="entry name" value="NagB/RpiA/CoA transferase-like"/>
    <property type="match status" value="1"/>
</dbReference>
<sequence>MDAKKLAAESAVEYVEDGMTVGLGTGSTASWAIKALGEKVKAGLHIQAVASSVASEDLAKQYGIQLTDFSELSRIDVTIDGADEVDAQCNLIKGGGGALLREKIIAYNSSQFIVVVDESKLVRTLGKFPLPVEIVPFAAELTLKQLKNLGCETSIRQKDGKNFVTDNGNLIADCFFNQIEVPELLNNSILLIPGVVESGLFLHPKVHRVIVGYADGTLHLLKGDKKK</sequence>
<dbReference type="PANTHER" id="PTHR11934">
    <property type="entry name" value="RIBOSE-5-PHOSPHATE ISOMERASE"/>
    <property type="match status" value="1"/>
</dbReference>
<dbReference type="Gene3D" id="3.30.70.260">
    <property type="match status" value="1"/>
</dbReference>
<evidence type="ECO:0000313" key="5">
    <source>
        <dbReference type="Proteomes" id="UP000256708"/>
    </source>
</evidence>
<dbReference type="SUPFAM" id="SSF75445">
    <property type="entry name" value="D-ribose-5-phosphate isomerase (RpiA), lid domain"/>
    <property type="match status" value="1"/>
</dbReference>
<dbReference type="GO" id="GO:0005829">
    <property type="term" value="C:cytosol"/>
    <property type="evidence" value="ECO:0007669"/>
    <property type="project" value="TreeGrafter"/>
</dbReference>
<keyword evidence="2 3" id="KW-0413">Isomerase</keyword>
<feature type="active site" description="Proton acceptor" evidence="3">
    <location>
        <position position="102"/>
    </location>
</feature>
<dbReference type="Gene3D" id="3.40.50.1360">
    <property type="match status" value="1"/>
</dbReference>
<feature type="binding site" evidence="3">
    <location>
        <begin position="80"/>
        <end position="83"/>
    </location>
    <ligand>
        <name>substrate</name>
    </ligand>
</feature>
<organism evidence="4 5">
    <name type="scientific">Pontibacter diazotrophicus</name>
    <dbReference type="NCBI Taxonomy" id="1400979"/>
    <lineage>
        <taxon>Bacteria</taxon>
        <taxon>Pseudomonadati</taxon>
        <taxon>Bacteroidota</taxon>
        <taxon>Cytophagia</taxon>
        <taxon>Cytophagales</taxon>
        <taxon>Hymenobacteraceae</taxon>
        <taxon>Pontibacter</taxon>
    </lineage>
</organism>
<dbReference type="PANTHER" id="PTHR11934:SF0">
    <property type="entry name" value="RIBOSE-5-PHOSPHATE ISOMERASE"/>
    <property type="match status" value="1"/>
</dbReference>
<comment type="similarity">
    <text evidence="3">Belongs to the ribose 5-phosphate isomerase family.</text>
</comment>
<comment type="caution">
    <text evidence="4">The sequence shown here is derived from an EMBL/GenBank/DDBJ whole genome shotgun (WGS) entry which is preliminary data.</text>
</comment>
<dbReference type="CDD" id="cd01398">
    <property type="entry name" value="RPI_A"/>
    <property type="match status" value="1"/>
</dbReference>
<dbReference type="UniPathway" id="UPA00115">
    <property type="reaction ID" value="UER00412"/>
</dbReference>
<accession>A0A3D8LAY6</accession>
<dbReference type="GO" id="GO:0009052">
    <property type="term" value="P:pentose-phosphate shunt, non-oxidative branch"/>
    <property type="evidence" value="ECO:0007669"/>
    <property type="project" value="UniProtKB-UniRule"/>
</dbReference>
<evidence type="ECO:0000256" key="1">
    <source>
        <dbReference type="ARBA" id="ARBA00001713"/>
    </source>
</evidence>